<organism evidence="2 3">
    <name type="scientific">Botryobasidium botryosum (strain FD-172 SS1)</name>
    <dbReference type="NCBI Taxonomy" id="930990"/>
    <lineage>
        <taxon>Eukaryota</taxon>
        <taxon>Fungi</taxon>
        <taxon>Dikarya</taxon>
        <taxon>Basidiomycota</taxon>
        <taxon>Agaricomycotina</taxon>
        <taxon>Agaricomycetes</taxon>
        <taxon>Cantharellales</taxon>
        <taxon>Botryobasidiaceae</taxon>
        <taxon>Botryobasidium</taxon>
    </lineage>
</organism>
<dbReference type="Gene3D" id="1.10.443.10">
    <property type="entry name" value="Intergrase catalytic core"/>
    <property type="match status" value="1"/>
</dbReference>
<dbReference type="PANTHER" id="PTHR34605:SF3">
    <property type="entry name" value="P CELL-TYPE AGGLUTINATION PROTEIN MAP4-LIKE-RELATED"/>
    <property type="match status" value="1"/>
</dbReference>
<evidence type="ECO:0008006" key="4">
    <source>
        <dbReference type="Google" id="ProtNLM"/>
    </source>
</evidence>
<dbReference type="SUPFAM" id="SSF56349">
    <property type="entry name" value="DNA breaking-rejoining enzymes"/>
    <property type="match status" value="1"/>
</dbReference>
<dbReference type="EMBL" id="KL198053">
    <property type="protein sequence ID" value="KDQ11955.1"/>
    <property type="molecule type" value="Genomic_DNA"/>
</dbReference>
<dbReference type="GO" id="GO:0003677">
    <property type="term" value="F:DNA binding"/>
    <property type="evidence" value="ECO:0007669"/>
    <property type="project" value="InterPro"/>
</dbReference>
<keyword evidence="1" id="KW-0233">DNA recombination</keyword>
<dbReference type="Proteomes" id="UP000027195">
    <property type="component" value="Unassembled WGS sequence"/>
</dbReference>
<gene>
    <name evidence="2" type="ORF">BOTBODRAFT_113579</name>
</gene>
<sequence>LSTYSSAISSFVTFCDINNVDPKDHFPASKITLCWFASSFAGLASASSVCNKISTLKAWHTVHNTGWLGGPRLDAMLGGISNLSPPSSSRPKREPVHTHMLSVLHAGLDHSNSLNVAVWAAAATAFWGQCRLGELLAPSISGCDLSVLPSHTSVNLGASPAQIFLPWTKVTKRKGALIHLPTQYGPSNPASALKVHMRINRAHPDLPLFHYMVGSLTKPLTKPAFMARCNAIWSKAGLARLSGHAFRIGGTTELLLASVHPDVVKVMGCWSSDAFLRYWRSVSDIVAKHACFLHPDAHKHLVAATHVRARRH</sequence>
<dbReference type="HOGENOM" id="CLU_003292_2_3_1"/>
<evidence type="ECO:0000313" key="3">
    <source>
        <dbReference type="Proteomes" id="UP000027195"/>
    </source>
</evidence>
<protein>
    <recommendedName>
        <fullName evidence="4">Tyr recombinase domain-containing protein</fullName>
    </recommendedName>
</protein>
<dbReference type="InterPro" id="IPR013762">
    <property type="entry name" value="Integrase-like_cat_sf"/>
</dbReference>
<evidence type="ECO:0000313" key="2">
    <source>
        <dbReference type="EMBL" id="KDQ11955.1"/>
    </source>
</evidence>
<name>A0A067MB87_BOTB1</name>
<keyword evidence="3" id="KW-1185">Reference proteome</keyword>
<dbReference type="GO" id="GO:0015074">
    <property type="term" value="P:DNA integration"/>
    <property type="evidence" value="ECO:0007669"/>
    <property type="project" value="InterPro"/>
</dbReference>
<reference evidence="3" key="1">
    <citation type="journal article" date="2014" name="Proc. Natl. Acad. Sci. U.S.A.">
        <title>Extensive sampling of basidiomycete genomes demonstrates inadequacy of the white-rot/brown-rot paradigm for wood decay fungi.</title>
        <authorList>
            <person name="Riley R."/>
            <person name="Salamov A.A."/>
            <person name="Brown D.W."/>
            <person name="Nagy L.G."/>
            <person name="Floudas D."/>
            <person name="Held B.W."/>
            <person name="Levasseur A."/>
            <person name="Lombard V."/>
            <person name="Morin E."/>
            <person name="Otillar R."/>
            <person name="Lindquist E.A."/>
            <person name="Sun H."/>
            <person name="LaButti K.M."/>
            <person name="Schmutz J."/>
            <person name="Jabbour D."/>
            <person name="Luo H."/>
            <person name="Baker S.E."/>
            <person name="Pisabarro A.G."/>
            <person name="Walton J.D."/>
            <person name="Blanchette R.A."/>
            <person name="Henrissat B."/>
            <person name="Martin F."/>
            <person name="Cullen D."/>
            <person name="Hibbett D.S."/>
            <person name="Grigoriev I.V."/>
        </authorList>
    </citation>
    <scope>NUCLEOTIDE SEQUENCE [LARGE SCALE GENOMIC DNA]</scope>
    <source>
        <strain evidence="3">FD-172 SS1</strain>
    </source>
</reference>
<dbReference type="InParanoid" id="A0A067MB87"/>
<dbReference type="GO" id="GO:0006310">
    <property type="term" value="P:DNA recombination"/>
    <property type="evidence" value="ECO:0007669"/>
    <property type="project" value="UniProtKB-KW"/>
</dbReference>
<dbReference type="STRING" id="930990.A0A067MB87"/>
<evidence type="ECO:0000256" key="1">
    <source>
        <dbReference type="ARBA" id="ARBA00023172"/>
    </source>
</evidence>
<dbReference type="PANTHER" id="PTHR34605">
    <property type="entry name" value="PHAGE_INTEGRASE DOMAIN-CONTAINING PROTEIN"/>
    <property type="match status" value="1"/>
</dbReference>
<dbReference type="InterPro" id="IPR011010">
    <property type="entry name" value="DNA_brk_join_enz"/>
</dbReference>
<dbReference type="OrthoDB" id="3262705at2759"/>
<dbReference type="InterPro" id="IPR052925">
    <property type="entry name" value="Phage_Integrase-like_Recomb"/>
</dbReference>
<dbReference type="AlphaFoldDB" id="A0A067MB87"/>
<feature type="non-terminal residue" evidence="2">
    <location>
        <position position="1"/>
    </location>
</feature>
<accession>A0A067MB87</accession>
<proteinExistence type="predicted"/>